<organism evidence="1 2">
    <name type="scientific">Saccharopolyspora gloriosae</name>
    <dbReference type="NCBI Taxonomy" id="455344"/>
    <lineage>
        <taxon>Bacteria</taxon>
        <taxon>Bacillati</taxon>
        <taxon>Actinomycetota</taxon>
        <taxon>Actinomycetes</taxon>
        <taxon>Pseudonocardiales</taxon>
        <taxon>Pseudonocardiaceae</taxon>
        <taxon>Saccharopolyspora</taxon>
    </lineage>
</organism>
<dbReference type="RefSeq" id="WP_184484070.1">
    <property type="nucleotide sequence ID" value="NZ_JACHIV010000001.1"/>
</dbReference>
<reference evidence="1 2" key="1">
    <citation type="submission" date="2020-08" db="EMBL/GenBank/DDBJ databases">
        <title>Sequencing the genomes of 1000 actinobacteria strains.</title>
        <authorList>
            <person name="Klenk H.-P."/>
        </authorList>
    </citation>
    <scope>NUCLEOTIDE SEQUENCE [LARGE SCALE GENOMIC DNA]</scope>
    <source>
        <strain evidence="1 2">DSM 45582</strain>
    </source>
</reference>
<protein>
    <submittedName>
        <fullName evidence="1">Uncharacterized protein</fullName>
    </submittedName>
</protein>
<sequence>MKFEISELQVSAELLPKREALGGFNVNEYFGLVAAQNTATAVALGGDAGATANQHVDLSQD</sequence>
<evidence type="ECO:0000313" key="2">
    <source>
        <dbReference type="Proteomes" id="UP000580474"/>
    </source>
</evidence>
<gene>
    <name evidence="1" type="ORF">BJ969_005693</name>
</gene>
<evidence type="ECO:0000313" key="1">
    <source>
        <dbReference type="EMBL" id="MBB5072605.1"/>
    </source>
</evidence>
<name>A0A840NRM3_9PSEU</name>
<comment type="caution">
    <text evidence="1">The sequence shown here is derived from an EMBL/GenBank/DDBJ whole genome shotgun (WGS) entry which is preliminary data.</text>
</comment>
<dbReference type="AlphaFoldDB" id="A0A840NRM3"/>
<proteinExistence type="predicted"/>
<dbReference type="EMBL" id="JACHIV010000001">
    <property type="protein sequence ID" value="MBB5072605.1"/>
    <property type="molecule type" value="Genomic_DNA"/>
</dbReference>
<accession>A0A840NRM3</accession>
<keyword evidence="2" id="KW-1185">Reference proteome</keyword>
<dbReference type="Proteomes" id="UP000580474">
    <property type="component" value="Unassembled WGS sequence"/>
</dbReference>